<dbReference type="Proteomes" id="UP001558535">
    <property type="component" value="Unassembled WGS sequence"/>
</dbReference>
<evidence type="ECO:0000256" key="1">
    <source>
        <dbReference type="ARBA" id="ARBA00010641"/>
    </source>
</evidence>
<dbReference type="PANTHER" id="PTHR43133:SF25">
    <property type="entry name" value="RNA POLYMERASE SIGMA FACTOR RFAY-RELATED"/>
    <property type="match status" value="1"/>
</dbReference>
<dbReference type="Gene3D" id="1.10.1740.10">
    <property type="match status" value="1"/>
</dbReference>
<dbReference type="InterPro" id="IPR007627">
    <property type="entry name" value="RNA_pol_sigma70_r2"/>
</dbReference>
<feature type="compositionally biased region" description="Polar residues" evidence="7">
    <location>
        <begin position="282"/>
        <end position="291"/>
    </location>
</feature>
<dbReference type="Gene3D" id="1.10.10.10">
    <property type="entry name" value="Winged helix-like DNA-binding domain superfamily/Winged helix DNA-binding domain"/>
    <property type="match status" value="1"/>
</dbReference>
<dbReference type="PANTHER" id="PTHR43133">
    <property type="entry name" value="RNA POLYMERASE ECF-TYPE SIGMA FACTO"/>
    <property type="match status" value="1"/>
</dbReference>
<feature type="domain" description="RNA polymerase sigma-70 region 2" evidence="8">
    <location>
        <begin position="30"/>
        <end position="92"/>
    </location>
</feature>
<dbReference type="NCBIfam" id="TIGR02937">
    <property type="entry name" value="sigma70-ECF"/>
    <property type="match status" value="1"/>
</dbReference>
<comment type="caution">
    <text evidence="10">The sequence shown here is derived from an EMBL/GenBank/DDBJ whole genome shotgun (WGS) entry which is preliminary data.</text>
</comment>
<evidence type="ECO:0000256" key="6">
    <source>
        <dbReference type="RuleBase" id="RU000716"/>
    </source>
</evidence>
<dbReference type="SUPFAM" id="SSF88659">
    <property type="entry name" value="Sigma3 and sigma4 domains of RNA polymerase sigma factors"/>
    <property type="match status" value="1"/>
</dbReference>
<dbReference type="Pfam" id="PF08281">
    <property type="entry name" value="Sigma70_r4_2"/>
    <property type="match status" value="1"/>
</dbReference>
<gene>
    <name evidence="10" type="ORF">AB3X84_15885</name>
</gene>
<dbReference type="RefSeq" id="WP_051156736.1">
    <property type="nucleotide sequence ID" value="NZ_JBFPKE010000004.1"/>
</dbReference>
<dbReference type="InterPro" id="IPR014284">
    <property type="entry name" value="RNA_pol_sigma-70_dom"/>
</dbReference>
<dbReference type="SUPFAM" id="SSF88946">
    <property type="entry name" value="Sigma2 domain of RNA polymerase sigma factors"/>
    <property type="match status" value="1"/>
</dbReference>
<keyword evidence="11" id="KW-1185">Reference proteome</keyword>
<sequence length="291" mass="31160">MPWRAEVVQTDRDADSDAARSRRFQQLALPHLDAAYNLARWLCGNPNDADDVVQEAFMRAFRFFDTFRGDSARPWLLAIVRRTWYTEWRRRASSHETVEFDDTMDDATFDGWSAGGADPQALLIRDEDTKRVHEALALLPVEYREVLILRELEEMGYREIAQVADVPIGTVMSRLARGRRKLAALLTDSGDGLAEAARDPASRGMAAKSSPQSGGAGAGLPGAASMPASGAASGAASGPSSSDDENGAAQACRCATPTASVTPLRAVANARSLTHRGGATAGNAQETPDGL</sequence>
<dbReference type="Pfam" id="PF04542">
    <property type="entry name" value="Sigma70_r2"/>
    <property type="match status" value="1"/>
</dbReference>
<dbReference type="InterPro" id="IPR013249">
    <property type="entry name" value="RNA_pol_sigma70_r4_t2"/>
</dbReference>
<evidence type="ECO:0000313" key="10">
    <source>
        <dbReference type="EMBL" id="MEX3751477.1"/>
    </source>
</evidence>
<reference evidence="10 11" key="1">
    <citation type="submission" date="2024-07" db="EMBL/GenBank/DDBJ databases">
        <title>A survey of Mimosa microsymbionts across Brazilian biomes reveals a high diversity of Paraburkholderia nodulating endemic species, but also that Cupriavidus is common as a symbiont of widespread species.</title>
        <authorList>
            <person name="Rouws L."/>
            <person name="Barauna A."/>
            <person name="Beukes C."/>
            <person name="Rouws J.R.C."/>
            <person name="De Faria S.M."/>
            <person name="Gross E."/>
            <person name="Bueno Dos Reis Junior F."/>
            <person name="Simon M.F."/>
            <person name="Maluk M."/>
            <person name="Odee D.W."/>
            <person name="Kenicer G."/>
            <person name="Young J.P.W."/>
            <person name="Reis V.M."/>
            <person name="Zilli J."/>
            <person name="James E.K."/>
        </authorList>
    </citation>
    <scope>NUCLEOTIDE SEQUENCE [LARGE SCALE GENOMIC DNA]</scope>
    <source>
        <strain evidence="10 11">BR14375</strain>
    </source>
</reference>
<accession>A0ABV3WE97</accession>
<keyword evidence="2 6" id="KW-0805">Transcription regulation</keyword>
<protein>
    <recommendedName>
        <fullName evidence="6">RNA polymerase sigma factor</fullName>
    </recommendedName>
</protein>
<name>A0ABV3WE97_9BURK</name>
<organism evidence="10 11">
    <name type="scientific">Paraburkholderia phenoliruptrix</name>
    <dbReference type="NCBI Taxonomy" id="252970"/>
    <lineage>
        <taxon>Bacteria</taxon>
        <taxon>Pseudomonadati</taxon>
        <taxon>Pseudomonadota</taxon>
        <taxon>Betaproteobacteria</taxon>
        <taxon>Burkholderiales</taxon>
        <taxon>Burkholderiaceae</taxon>
        <taxon>Paraburkholderia</taxon>
    </lineage>
</organism>
<dbReference type="InterPro" id="IPR013325">
    <property type="entry name" value="RNA_pol_sigma_r2"/>
</dbReference>
<feature type="compositionally biased region" description="Low complexity" evidence="7">
    <location>
        <begin position="221"/>
        <end position="241"/>
    </location>
</feature>
<keyword evidence="5 6" id="KW-0804">Transcription</keyword>
<evidence type="ECO:0000256" key="4">
    <source>
        <dbReference type="ARBA" id="ARBA00023125"/>
    </source>
</evidence>
<evidence type="ECO:0000256" key="7">
    <source>
        <dbReference type="SAM" id="MobiDB-lite"/>
    </source>
</evidence>
<comment type="similarity">
    <text evidence="1 6">Belongs to the sigma-70 factor family. ECF subfamily.</text>
</comment>
<evidence type="ECO:0000256" key="5">
    <source>
        <dbReference type="ARBA" id="ARBA00023163"/>
    </source>
</evidence>
<dbReference type="InterPro" id="IPR039425">
    <property type="entry name" value="RNA_pol_sigma-70-like"/>
</dbReference>
<evidence type="ECO:0000259" key="9">
    <source>
        <dbReference type="Pfam" id="PF08281"/>
    </source>
</evidence>
<evidence type="ECO:0000256" key="3">
    <source>
        <dbReference type="ARBA" id="ARBA00023082"/>
    </source>
</evidence>
<feature type="region of interest" description="Disordered" evidence="7">
    <location>
        <begin position="191"/>
        <end position="291"/>
    </location>
</feature>
<evidence type="ECO:0000256" key="2">
    <source>
        <dbReference type="ARBA" id="ARBA00023015"/>
    </source>
</evidence>
<dbReference type="CDD" id="cd06171">
    <property type="entry name" value="Sigma70_r4"/>
    <property type="match status" value="1"/>
</dbReference>
<feature type="domain" description="RNA polymerase sigma factor 70 region 4 type 2" evidence="9">
    <location>
        <begin position="131"/>
        <end position="182"/>
    </location>
</feature>
<proteinExistence type="inferred from homology"/>
<keyword evidence="4 6" id="KW-0238">DNA-binding</keyword>
<evidence type="ECO:0000259" key="8">
    <source>
        <dbReference type="Pfam" id="PF04542"/>
    </source>
</evidence>
<dbReference type="InterPro" id="IPR036388">
    <property type="entry name" value="WH-like_DNA-bd_sf"/>
</dbReference>
<dbReference type="InterPro" id="IPR000838">
    <property type="entry name" value="RNA_pol_sigma70_ECF_CS"/>
</dbReference>
<dbReference type="NCBIfam" id="NF009185">
    <property type="entry name" value="PRK12533.1"/>
    <property type="match status" value="1"/>
</dbReference>
<dbReference type="PROSITE" id="PS01063">
    <property type="entry name" value="SIGMA70_ECF"/>
    <property type="match status" value="1"/>
</dbReference>
<dbReference type="EMBL" id="JBFPKE010000004">
    <property type="protein sequence ID" value="MEX3751477.1"/>
    <property type="molecule type" value="Genomic_DNA"/>
</dbReference>
<evidence type="ECO:0000313" key="11">
    <source>
        <dbReference type="Proteomes" id="UP001558535"/>
    </source>
</evidence>
<dbReference type="InterPro" id="IPR013324">
    <property type="entry name" value="RNA_pol_sigma_r3/r4-like"/>
</dbReference>
<keyword evidence="3 6" id="KW-0731">Sigma factor</keyword>